<dbReference type="OrthoDB" id="9795554at2"/>
<organism evidence="3 4">
    <name type="scientific">Cohnella phaseoli</name>
    <dbReference type="NCBI Taxonomy" id="456490"/>
    <lineage>
        <taxon>Bacteria</taxon>
        <taxon>Bacillati</taxon>
        <taxon>Bacillota</taxon>
        <taxon>Bacilli</taxon>
        <taxon>Bacillales</taxon>
        <taxon>Paenibacillaceae</taxon>
        <taxon>Cohnella</taxon>
    </lineage>
</organism>
<evidence type="ECO:0000313" key="4">
    <source>
        <dbReference type="Proteomes" id="UP000256977"/>
    </source>
</evidence>
<dbReference type="InterPro" id="IPR005181">
    <property type="entry name" value="SASA"/>
</dbReference>
<comment type="caution">
    <text evidence="3">The sequence shown here is derived from an EMBL/GenBank/DDBJ whole genome shotgun (WGS) entry which is preliminary data.</text>
</comment>
<dbReference type="Gene3D" id="3.40.50.1110">
    <property type="entry name" value="SGNH hydrolase"/>
    <property type="match status" value="1"/>
</dbReference>
<protein>
    <submittedName>
        <fullName evidence="3">Carbohydrate esterase-like sialic acid-specific acetylesterase</fullName>
    </submittedName>
</protein>
<dbReference type="PANTHER" id="PTHR31988:SF19">
    <property type="entry name" value="9-O-ACETYL-N-ACETYLNEURAMINIC ACID DEACETYLASE-RELATED"/>
    <property type="match status" value="1"/>
</dbReference>
<keyword evidence="1" id="KW-0378">Hydrolase</keyword>
<dbReference type="SUPFAM" id="SSF52266">
    <property type="entry name" value="SGNH hydrolase"/>
    <property type="match status" value="1"/>
</dbReference>
<reference evidence="3 4" key="1">
    <citation type="submission" date="2018-07" db="EMBL/GenBank/DDBJ databases">
        <title>Genomic Encyclopedia of Type Strains, Phase III (KMG-III): the genomes of soil and plant-associated and newly described type strains.</title>
        <authorList>
            <person name="Whitman W."/>
        </authorList>
    </citation>
    <scope>NUCLEOTIDE SEQUENCE [LARGE SCALE GENOMIC DNA]</scope>
    <source>
        <strain evidence="3 4">CECT 7287</strain>
    </source>
</reference>
<dbReference type="Pfam" id="PF03629">
    <property type="entry name" value="SASA"/>
    <property type="match status" value="1"/>
</dbReference>
<proteinExistence type="predicted"/>
<keyword evidence="4" id="KW-1185">Reference proteome</keyword>
<dbReference type="PANTHER" id="PTHR31988">
    <property type="entry name" value="ESTERASE, PUTATIVE (DUF303)-RELATED"/>
    <property type="match status" value="1"/>
</dbReference>
<feature type="domain" description="Sialate O-acetylesterase" evidence="2">
    <location>
        <begin position="115"/>
        <end position="346"/>
    </location>
</feature>
<evidence type="ECO:0000313" key="3">
    <source>
        <dbReference type="EMBL" id="RED76720.1"/>
    </source>
</evidence>
<dbReference type="AlphaFoldDB" id="A0A3D9JS07"/>
<dbReference type="InterPro" id="IPR036514">
    <property type="entry name" value="SGNH_hydro_sf"/>
</dbReference>
<dbReference type="RefSeq" id="WP_116061518.1">
    <property type="nucleotide sequence ID" value="NZ_QRDZ01000011.1"/>
</dbReference>
<sequence>MENKQIGVIVEQGPQQWAIVQQRNGAASIGLSGKWRMDEPVRKAQAYARVIREESGETVVDWTMAEMLEERGWSVVLNNVPAGGLYRIETCLQIDGNPAMEWAARGDMIHHIGVGDLWIIAGQSNAAGYGKGPVNDPPELGIHLLRNNGKWDLATHPFNESTNTLHIVNREMTNPGHSPFLSFAKLLKKELGYPIGLLQTALGGSPLKAWNPAEDGRLYRNMLSTVHEAGGLVKGVVWYQGCNDCYPGEYESYGARFRQMVDQWRADLGEPELPFSTVQLNRYTGIDTKEEDDQAWGLVREHQRQAARHIPHVTVIPAIDCPLSDEVHNSPAGNLLIGERMARAVLASVYGRDVHFRAPEIADARYFVSDDGTPAVELAYDHVGGYLLTIGPNQPVFTIEDEAGRAEIEAWSISGRNAIRIKLKRPLEGQAHLYGGYERNPAVYFPLDSLTYMPPLSFYRYPVHN</sequence>
<dbReference type="Proteomes" id="UP000256977">
    <property type="component" value="Unassembled WGS sequence"/>
</dbReference>
<dbReference type="InterPro" id="IPR052940">
    <property type="entry name" value="Carb_Esterase_6"/>
</dbReference>
<gene>
    <name evidence="3" type="ORF">DFP98_111104</name>
</gene>
<dbReference type="GO" id="GO:0016787">
    <property type="term" value="F:hydrolase activity"/>
    <property type="evidence" value="ECO:0007669"/>
    <property type="project" value="UniProtKB-KW"/>
</dbReference>
<accession>A0A3D9JS07</accession>
<dbReference type="EMBL" id="QRDZ01000011">
    <property type="protein sequence ID" value="RED76720.1"/>
    <property type="molecule type" value="Genomic_DNA"/>
</dbReference>
<evidence type="ECO:0000256" key="1">
    <source>
        <dbReference type="ARBA" id="ARBA00022801"/>
    </source>
</evidence>
<evidence type="ECO:0000259" key="2">
    <source>
        <dbReference type="Pfam" id="PF03629"/>
    </source>
</evidence>
<name>A0A3D9JS07_9BACL</name>